<dbReference type="RefSeq" id="WP_330824409.1">
    <property type="nucleotide sequence ID" value="NZ_JAZBJP010000176.1"/>
</dbReference>
<dbReference type="InterPro" id="IPR007780">
    <property type="entry name" value="NAD_Glu_DH_bac"/>
</dbReference>
<dbReference type="InterPro" id="IPR049059">
    <property type="entry name" value="NAD_Glu_DH_HM1"/>
</dbReference>
<accession>A0ABU7P388</accession>
<evidence type="ECO:0000259" key="1">
    <source>
        <dbReference type="Pfam" id="PF21076"/>
    </source>
</evidence>
<evidence type="ECO:0000313" key="3">
    <source>
        <dbReference type="Proteomes" id="UP001307760"/>
    </source>
</evidence>
<protein>
    <recommendedName>
        <fullName evidence="1">NAD-glutamate dehydrogenase ACT2 domain-containing protein</fullName>
    </recommendedName>
</protein>
<evidence type="ECO:0000313" key="2">
    <source>
        <dbReference type="EMBL" id="MEE4425600.1"/>
    </source>
</evidence>
<gene>
    <name evidence="2" type="ORF">V2J85_40780</name>
</gene>
<comment type="caution">
    <text evidence="2">The sequence shown here is derived from an EMBL/GenBank/DDBJ whole genome shotgun (WGS) entry which is preliminary data.</text>
</comment>
<sequence length="113" mass="12831">MGLFTVAAMNANVLEIPLISRRVEEALAMARRDPSHPGQLLRDIVQTIPRPELFALSSKQLLDMALTVVDLGSRRRTLLFLRADQLAHFVSCLVYLPRDRYTTAVRLEMQDIL</sequence>
<dbReference type="Proteomes" id="UP001307760">
    <property type="component" value="Unassembled WGS sequence"/>
</dbReference>
<dbReference type="PANTHER" id="PTHR43403">
    <property type="entry name" value="NAD-SPECIFIC GLUTAMATE DEHYDROGENASE"/>
    <property type="match status" value="1"/>
</dbReference>
<keyword evidence="3" id="KW-1185">Reference proteome</keyword>
<proteinExistence type="predicted"/>
<dbReference type="EMBL" id="JAZBJP010000176">
    <property type="protein sequence ID" value="MEE4425600.1"/>
    <property type="molecule type" value="Genomic_DNA"/>
</dbReference>
<dbReference type="PANTHER" id="PTHR43403:SF1">
    <property type="entry name" value="NAD-SPECIFIC GLUTAMATE DEHYDROGENASE"/>
    <property type="match status" value="1"/>
</dbReference>
<dbReference type="Pfam" id="PF21076">
    <property type="entry name" value="GDH_ACT2"/>
    <property type="match status" value="1"/>
</dbReference>
<reference evidence="2 3" key="1">
    <citation type="submission" date="2023-12" db="EMBL/GenBank/DDBJ databases">
        <title>30 novel species of actinomycetes from the DSMZ collection.</title>
        <authorList>
            <person name="Nouioui I."/>
        </authorList>
    </citation>
    <scope>NUCLEOTIDE SEQUENCE [LARGE SCALE GENOMIC DNA]</scope>
    <source>
        <strain evidence="2 3">DSM 41528</strain>
    </source>
</reference>
<dbReference type="Pfam" id="PF21073">
    <property type="entry name" value="GDH_HM1"/>
    <property type="match status" value="1"/>
</dbReference>
<feature type="non-terminal residue" evidence="2">
    <location>
        <position position="113"/>
    </location>
</feature>
<organism evidence="2 3">
    <name type="scientific">Streptomyces bugieae</name>
    <dbReference type="NCBI Taxonomy" id="3098223"/>
    <lineage>
        <taxon>Bacteria</taxon>
        <taxon>Bacillati</taxon>
        <taxon>Actinomycetota</taxon>
        <taxon>Actinomycetes</taxon>
        <taxon>Kitasatosporales</taxon>
        <taxon>Streptomycetaceae</taxon>
        <taxon>Streptomyces</taxon>
    </lineage>
</organism>
<dbReference type="InterPro" id="IPR049062">
    <property type="entry name" value="NAD_Glu_DH_ACT2"/>
</dbReference>
<name>A0ABU7P388_9ACTN</name>
<feature type="domain" description="NAD-glutamate dehydrogenase ACT2" evidence="1">
    <location>
        <begin position="79"/>
        <end position="113"/>
    </location>
</feature>